<protein>
    <submittedName>
        <fullName evidence="8">NCS2 family permease</fullName>
    </submittedName>
</protein>
<dbReference type="GO" id="GO:0005886">
    <property type="term" value="C:plasma membrane"/>
    <property type="evidence" value="ECO:0007669"/>
    <property type="project" value="TreeGrafter"/>
</dbReference>
<sequence length="436" mass="47379">MNSNKKKYSQEIIAGLTTFFTMSYIVIVNPQVMASPGTGLTVSGTLTATVLISFIMSFLAGIYIKLPYALAPGMGLNVFIAYSLIIGEKIPWPTALGVIFWSSFIFILISIFPIRQKIVEALPNNMKHAMSCGIGLFLAFIGLKNLGLIVANPATYISLGDVNLPIALGLLGFLIIFILFNKHKSYSFLFSIFFISALGVFFGLIKLPETYFSYPDFNSHFFKLDLIGSLKWSFIPVILSVLLTNLFDSLSSLIGLSNSAGFIDKNGNPLRLKETLMVDSIASLFSSLFGTSPATVFIESSTGIQAGGRTGLTAIVAALCFLPCLFIAPIVSAIPAFATAPILIFVGILMCKTLKNIQATSLDDIIPIFLTIILMPLTFSITQGVLWGIVSYVILKVCVGKAKKISSVLWILTIICFLALVTEHSTFIEYLNNLKS</sequence>
<feature type="transmembrane region" description="Helical" evidence="7">
    <location>
        <begin position="38"/>
        <end position="59"/>
    </location>
</feature>
<evidence type="ECO:0000313" key="8">
    <source>
        <dbReference type="EMBL" id="KAB8029834.1"/>
    </source>
</evidence>
<evidence type="ECO:0000313" key="9">
    <source>
        <dbReference type="Proteomes" id="UP000442694"/>
    </source>
</evidence>
<comment type="subcellular location">
    <subcellularLocation>
        <location evidence="1">Endomembrane system</location>
        <topology evidence="1">Multi-pass membrane protein</topology>
    </subcellularLocation>
</comment>
<proteinExistence type="inferred from homology"/>
<evidence type="ECO:0000256" key="1">
    <source>
        <dbReference type="ARBA" id="ARBA00004127"/>
    </source>
</evidence>
<feature type="transmembrane region" description="Helical" evidence="7">
    <location>
        <begin position="12"/>
        <end position="32"/>
    </location>
</feature>
<feature type="transmembrane region" description="Helical" evidence="7">
    <location>
        <begin position="407"/>
        <end position="428"/>
    </location>
</feature>
<organism evidence="8 9">
    <name type="scientific">Fluviispira multicolorata</name>
    <dbReference type="NCBI Taxonomy" id="2654512"/>
    <lineage>
        <taxon>Bacteria</taxon>
        <taxon>Pseudomonadati</taxon>
        <taxon>Bdellovibrionota</taxon>
        <taxon>Oligoflexia</taxon>
        <taxon>Silvanigrellales</taxon>
        <taxon>Silvanigrellaceae</taxon>
        <taxon>Fluviispira</taxon>
    </lineage>
</organism>
<accession>A0A833N3E5</accession>
<dbReference type="GO" id="GO:0005345">
    <property type="term" value="F:purine nucleobase transmembrane transporter activity"/>
    <property type="evidence" value="ECO:0007669"/>
    <property type="project" value="TreeGrafter"/>
</dbReference>
<evidence type="ECO:0000256" key="4">
    <source>
        <dbReference type="ARBA" id="ARBA00022692"/>
    </source>
</evidence>
<feature type="transmembrane region" description="Helical" evidence="7">
    <location>
        <begin position="365"/>
        <end position="395"/>
    </location>
</feature>
<gene>
    <name evidence="8" type="ORF">GCL57_09855</name>
</gene>
<keyword evidence="9" id="KW-1185">Reference proteome</keyword>
<dbReference type="Proteomes" id="UP000442694">
    <property type="component" value="Unassembled WGS sequence"/>
</dbReference>
<reference evidence="8 9" key="1">
    <citation type="submission" date="2019-10" db="EMBL/GenBank/DDBJ databases">
        <title>New genus of Silvanigrellaceae.</title>
        <authorList>
            <person name="Pitt A."/>
            <person name="Hahn M.W."/>
        </authorList>
    </citation>
    <scope>NUCLEOTIDE SEQUENCE [LARGE SCALE GENOMIC DNA]</scope>
    <source>
        <strain evidence="8 9">33A1-SZDP</strain>
    </source>
</reference>
<feature type="transmembrane region" description="Helical" evidence="7">
    <location>
        <begin position="276"/>
        <end position="298"/>
    </location>
</feature>
<keyword evidence="4 7" id="KW-0812">Transmembrane</keyword>
<dbReference type="RefSeq" id="WP_152213177.1">
    <property type="nucleotide sequence ID" value="NZ_WFLN01000007.1"/>
</dbReference>
<feature type="transmembrane region" description="Helical" evidence="7">
    <location>
        <begin position="92"/>
        <end position="114"/>
    </location>
</feature>
<dbReference type="Pfam" id="PF00860">
    <property type="entry name" value="Xan_ur_permease"/>
    <property type="match status" value="1"/>
</dbReference>
<keyword evidence="6 7" id="KW-0472">Membrane</keyword>
<feature type="transmembrane region" description="Helical" evidence="7">
    <location>
        <begin position="66"/>
        <end position="86"/>
    </location>
</feature>
<comment type="similarity">
    <text evidence="2">Belongs to the nucleobase:cation symporter-2 (NCS2) (TC 2.A.40) family. Azg-like subfamily.</text>
</comment>
<dbReference type="InterPro" id="IPR006043">
    <property type="entry name" value="NCS2"/>
</dbReference>
<dbReference type="AlphaFoldDB" id="A0A833N3E5"/>
<keyword evidence="3" id="KW-0813">Transport</keyword>
<dbReference type="InterPro" id="IPR045018">
    <property type="entry name" value="Azg-like"/>
</dbReference>
<evidence type="ECO:0000256" key="2">
    <source>
        <dbReference type="ARBA" id="ARBA00005697"/>
    </source>
</evidence>
<evidence type="ECO:0000256" key="6">
    <source>
        <dbReference type="ARBA" id="ARBA00023136"/>
    </source>
</evidence>
<name>A0A833N3E5_9BACT</name>
<evidence type="ECO:0000256" key="7">
    <source>
        <dbReference type="SAM" id="Phobius"/>
    </source>
</evidence>
<feature type="transmembrane region" description="Helical" evidence="7">
    <location>
        <begin position="234"/>
        <end position="256"/>
    </location>
</feature>
<dbReference type="PANTHER" id="PTHR43337:SF1">
    <property type="entry name" value="XANTHINE_URACIL PERMEASE C887.17-RELATED"/>
    <property type="match status" value="1"/>
</dbReference>
<feature type="transmembrane region" description="Helical" evidence="7">
    <location>
        <begin position="310"/>
        <end position="328"/>
    </location>
</feature>
<dbReference type="PANTHER" id="PTHR43337">
    <property type="entry name" value="XANTHINE/URACIL PERMEASE C887.17-RELATED"/>
    <property type="match status" value="1"/>
</dbReference>
<evidence type="ECO:0000256" key="3">
    <source>
        <dbReference type="ARBA" id="ARBA00022448"/>
    </source>
</evidence>
<evidence type="ECO:0000256" key="5">
    <source>
        <dbReference type="ARBA" id="ARBA00022989"/>
    </source>
</evidence>
<feature type="transmembrane region" description="Helical" evidence="7">
    <location>
        <begin position="134"/>
        <end position="156"/>
    </location>
</feature>
<dbReference type="GO" id="GO:0012505">
    <property type="term" value="C:endomembrane system"/>
    <property type="evidence" value="ECO:0007669"/>
    <property type="project" value="UniProtKB-SubCell"/>
</dbReference>
<feature type="transmembrane region" description="Helical" evidence="7">
    <location>
        <begin position="187"/>
        <end position="205"/>
    </location>
</feature>
<comment type="caution">
    <text evidence="8">The sequence shown here is derived from an EMBL/GenBank/DDBJ whole genome shotgun (WGS) entry which is preliminary data.</text>
</comment>
<feature type="transmembrane region" description="Helical" evidence="7">
    <location>
        <begin position="162"/>
        <end position="180"/>
    </location>
</feature>
<keyword evidence="5 7" id="KW-1133">Transmembrane helix</keyword>
<dbReference type="EMBL" id="WFLN01000007">
    <property type="protein sequence ID" value="KAB8029834.1"/>
    <property type="molecule type" value="Genomic_DNA"/>
</dbReference>